<gene>
    <name evidence="1" type="ORF">DKT77_04620</name>
</gene>
<comment type="caution">
    <text evidence="1">The sequence shown here is derived from an EMBL/GenBank/DDBJ whole genome shotgun (WGS) entry which is preliminary data.</text>
</comment>
<accession>A0A2V2LKT0</accession>
<dbReference type="EMBL" id="QGKU01000016">
    <property type="protein sequence ID" value="PWR03796.1"/>
    <property type="molecule type" value="Genomic_DNA"/>
</dbReference>
<dbReference type="AlphaFoldDB" id="A0A2V2LKT0"/>
<dbReference type="Proteomes" id="UP000245680">
    <property type="component" value="Unassembled WGS sequence"/>
</dbReference>
<keyword evidence="2" id="KW-1185">Reference proteome</keyword>
<name>A0A2V2LKT0_9RHOB</name>
<organism evidence="1 2">
    <name type="scientific">Meridianimarinicoccus roseus</name>
    <dbReference type="NCBI Taxonomy" id="2072018"/>
    <lineage>
        <taxon>Bacteria</taxon>
        <taxon>Pseudomonadati</taxon>
        <taxon>Pseudomonadota</taxon>
        <taxon>Alphaproteobacteria</taxon>
        <taxon>Rhodobacterales</taxon>
        <taxon>Paracoccaceae</taxon>
        <taxon>Meridianimarinicoccus</taxon>
    </lineage>
</organism>
<evidence type="ECO:0000313" key="1">
    <source>
        <dbReference type="EMBL" id="PWR03796.1"/>
    </source>
</evidence>
<sequence>MTGGANLNLLNDPKRAGVPCFDYIHQRNVARMANVAPFAAERAFMGAPRPAAIRSPVIAARAQHPS</sequence>
<reference evidence="1 2" key="1">
    <citation type="submission" date="2018-05" db="EMBL/GenBank/DDBJ databases">
        <title>Rhodobacteraceae gen. nov., sp. nov. isolated from sea water.</title>
        <authorList>
            <person name="Ren Y."/>
        </authorList>
    </citation>
    <scope>NUCLEOTIDE SEQUENCE [LARGE SCALE GENOMIC DNA]</scope>
    <source>
        <strain evidence="1 2">TG-679</strain>
    </source>
</reference>
<proteinExistence type="predicted"/>
<protein>
    <submittedName>
        <fullName evidence="1">Uncharacterized protein</fullName>
    </submittedName>
</protein>
<evidence type="ECO:0000313" key="2">
    <source>
        <dbReference type="Proteomes" id="UP000245680"/>
    </source>
</evidence>